<dbReference type="Proteomes" id="UP001320706">
    <property type="component" value="Unassembled WGS sequence"/>
</dbReference>
<reference evidence="1" key="1">
    <citation type="submission" date="2024-02" db="EMBL/GenBank/DDBJ databases">
        <title>Metagenome Assembled Genome of Zalaria obscura JY119.</title>
        <authorList>
            <person name="Vighnesh L."/>
            <person name="Jagadeeshwari U."/>
            <person name="Venkata Ramana C."/>
            <person name="Sasikala C."/>
        </authorList>
    </citation>
    <scope>NUCLEOTIDE SEQUENCE</scope>
    <source>
        <strain evidence="1">JY119</strain>
    </source>
</reference>
<organism evidence="1 2">
    <name type="scientific">Zalaria obscura</name>
    <dbReference type="NCBI Taxonomy" id="2024903"/>
    <lineage>
        <taxon>Eukaryota</taxon>
        <taxon>Fungi</taxon>
        <taxon>Dikarya</taxon>
        <taxon>Ascomycota</taxon>
        <taxon>Pezizomycotina</taxon>
        <taxon>Dothideomycetes</taxon>
        <taxon>Dothideomycetidae</taxon>
        <taxon>Dothideales</taxon>
        <taxon>Zalariaceae</taxon>
        <taxon>Zalaria</taxon>
    </lineage>
</organism>
<protein>
    <submittedName>
        <fullName evidence="1">Uncharacterized protein</fullName>
    </submittedName>
</protein>
<evidence type="ECO:0000313" key="1">
    <source>
        <dbReference type="EMBL" id="KAK8198626.1"/>
    </source>
</evidence>
<name>A0ACC3S6Z1_9PEZI</name>
<comment type="caution">
    <text evidence="1">The sequence shown here is derived from an EMBL/GenBank/DDBJ whole genome shotgun (WGS) entry which is preliminary data.</text>
</comment>
<gene>
    <name evidence="1" type="ORF">M8818_006493</name>
</gene>
<accession>A0ACC3S6Z1</accession>
<dbReference type="EMBL" id="JAMKPW020000040">
    <property type="protein sequence ID" value="KAK8198626.1"/>
    <property type="molecule type" value="Genomic_DNA"/>
</dbReference>
<keyword evidence="2" id="KW-1185">Reference proteome</keyword>
<proteinExistence type="predicted"/>
<evidence type="ECO:0000313" key="2">
    <source>
        <dbReference type="Proteomes" id="UP001320706"/>
    </source>
</evidence>
<sequence>MPIKPTPLTWTLRFKHHRTTVLLYVERTQTFTSIKTDLLHALKETNDDGLLNGMKIPDSPDNVLLAKPLDHNNLEAGWQSLDDDLEEDLFEEDAKSKGKAAKNAPKGKDGPKDCPAGAGLRDGGAVAFKFKGQAEEAQPADGQDEGLGLADEEQKEWDVVIPKYEDVYGMEDLEPDEVAEETPIAS</sequence>